<feature type="domain" description="FAD dependent oxidoreductase central" evidence="6">
    <location>
        <begin position="368"/>
        <end position="423"/>
    </location>
</feature>
<dbReference type="Gene3D" id="3.30.1360.120">
    <property type="entry name" value="Probable tRNA modification gtpase trme, domain 1"/>
    <property type="match status" value="1"/>
</dbReference>
<comment type="caution">
    <text evidence="7">The sequence shown here is derived from an EMBL/GenBank/DDBJ whole genome shotgun (WGS) entry which is preliminary data.</text>
</comment>
<evidence type="ECO:0000259" key="6">
    <source>
        <dbReference type="Pfam" id="PF16350"/>
    </source>
</evidence>
<dbReference type="Pfam" id="PF01266">
    <property type="entry name" value="DAO"/>
    <property type="match status" value="1"/>
</dbReference>
<dbReference type="SUPFAM" id="SSF54373">
    <property type="entry name" value="FAD-linked reductases, C-terminal domain"/>
    <property type="match status" value="1"/>
</dbReference>
<dbReference type="InterPro" id="IPR006076">
    <property type="entry name" value="FAD-dep_OxRdtase"/>
</dbReference>
<evidence type="ECO:0000259" key="5">
    <source>
        <dbReference type="Pfam" id="PF08669"/>
    </source>
</evidence>
<dbReference type="InterPro" id="IPR027266">
    <property type="entry name" value="TrmE/GcvT-like"/>
</dbReference>
<dbReference type="InterPro" id="IPR036188">
    <property type="entry name" value="FAD/NAD-bd_sf"/>
</dbReference>
<evidence type="ECO:0000313" key="7">
    <source>
        <dbReference type="EMBL" id="MBK1698125.1"/>
    </source>
</evidence>
<dbReference type="SUPFAM" id="SSF103025">
    <property type="entry name" value="Folate-binding domain"/>
    <property type="match status" value="1"/>
</dbReference>
<feature type="domain" description="FAD dependent oxidoreductase" evidence="3">
    <location>
        <begin position="10"/>
        <end position="365"/>
    </location>
</feature>
<dbReference type="EMBL" id="NRRE01000026">
    <property type="protein sequence ID" value="MBK1698125.1"/>
    <property type="molecule type" value="Genomic_DNA"/>
</dbReference>
<dbReference type="Proteomes" id="UP000778970">
    <property type="component" value="Unassembled WGS sequence"/>
</dbReference>
<evidence type="ECO:0000256" key="2">
    <source>
        <dbReference type="ARBA" id="ARBA00023002"/>
    </source>
</evidence>
<proteinExistence type="inferred from homology"/>
<dbReference type="Pfam" id="PF01571">
    <property type="entry name" value="GCV_T"/>
    <property type="match status" value="1"/>
</dbReference>
<dbReference type="Gene3D" id="3.30.9.10">
    <property type="entry name" value="D-Amino Acid Oxidase, subunit A, domain 2"/>
    <property type="match status" value="1"/>
</dbReference>
<comment type="similarity">
    <text evidence="1">Belongs to the GcvT family.</text>
</comment>
<dbReference type="InterPro" id="IPR029043">
    <property type="entry name" value="GcvT/YgfZ_C"/>
</dbReference>
<keyword evidence="2" id="KW-0560">Oxidoreductase</keyword>
<dbReference type="GO" id="GO:0016491">
    <property type="term" value="F:oxidoreductase activity"/>
    <property type="evidence" value="ECO:0007669"/>
    <property type="project" value="UniProtKB-KW"/>
</dbReference>
<evidence type="ECO:0000259" key="3">
    <source>
        <dbReference type="Pfam" id="PF01266"/>
    </source>
</evidence>
<dbReference type="RefSeq" id="WP_027288738.1">
    <property type="nucleotide sequence ID" value="NZ_NRRE01000026.1"/>
</dbReference>
<sequence length="814" mass="88327">MGQLPAAAQVVIIGGGIIGCSTAYHLMHEGVRDVVVLEQGRLTSGTTFHAAGLVGQLRSSANITRLLKYSVDLYARLEAETGQATGFKQNGGLRLACNAERMTEIKRQATTAHSFGLEMHLLSPQEASDLWPLMSPQDLVGAAYLPTDGQANPSDLTQALAKGARMHGARFVEGARVTGIHQKDGRVTGVTTDQGTIACETVVNCAGQWAPELGTLAGVSVPLSSMQHQYMVTETIDGVASDLPTLRDPDGLIYFKEEVGGLVMGGYERQPLSWAEASVPDGWSFSLLDPNYEQFEPLMESALHRVPALASAGVRQLINGPESFTPDGNFILGEAPELSGFFVGAGFNAYGIAAAGGAGWALAAWIAEGHPPMDLSVVDIRRFGRPHRDRAWVRARTVEATGKHYTMAWPGEEHDSGRPARVSPLYGRLQEARACFGEKLGWERPNWFAREGQAPVDEYSYGRTNWFDNVADEHRAVRERVGLFDQSSFAKFLMIGPDAVTALSWICAGDVTRPVGRITYTQMLNARGGIECDLTVTRLAEDRFYIVTGTGAATRDFDWIRRHIPKGLNAHLVDVTSAYATLSLMGPCARDVLQAVSEADVSNAAFPFATCQEIPIAGAPVRALRVTYVGELGWELHMPSETAPIVYDRLVAAGAAHGLANCGYRAIETLRLEKGYRAWGSDITADDTPLEAGLAFAVKLKSNLPFQGRDALLMQRETGVRKRLVCFTVDDPDVVLLGRETVYRDGQRIGYLASAGYGHTLERGIGYGYVRADHPIDKSYIETGRYELEVAGAHVPCQVHTQALYDPTMARVKA</sequence>
<dbReference type="PANTHER" id="PTHR43757">
    <property type="entry name" value="AMINOMETHYLTRANSFERASE"/>
    <property type="match status" value="1"/>
</dbReference>
<dbReference type="Gene3D" id="3.30.70.1400">
    <property type="entry name" value="Aminomethyltransferase beta-barrel domains"/>
    <property type="match status" value="1"/>
</dbReference>
<feature type="domain" description="Aminomethyltransferase C-terminal" evidence="5">
    <location>
        <begin position="722"/>
        <end position="806"/>
    </location>
</feature>
<gene>
    <name evidence="7" type="ORF">CKO21_12830</name>
</gene>
<dbReference type="InterPro" id="IPR013977">
    <property type="entry name" value="GcvT_C"/>
</dbReference>
<name>A0A934V124_9PROT</name>
<dbReference type="InterPro" id="IPR032503">
    <property type="entry name" value="FAO_M"/>
</dbReference>
<accession>A0A934V124</accession>
<dbReference type="AlphaFoldDB" id="A0A934V124"/>
<dbReference type="Pfam" id="PF08669">
    <property type="entry name" value="GCV_T_C"/>
    <property type="match status" value="1"/>
</dbReference>
<reference evidence="7" key="1">
    <citation type="submission" date="2017-08" db="EMBL/GenBank/DDBJ databases">
        <authorList>
            <person name="Imhoff J.F."/>
            <person name="Rahn T."/>
            <person name="Kuenzel S."/>
            <person name="Neulinger S.C."/>
        </authorList>
    </citation>
    <scope>NUCLEOTIDE SEQUENCE</scope>
    <source>
        <strain evidence="7">DSM 9154</strain>
    </source>
</reference>
<dbReference type="Pfam" id="PF16350">
    <property type="entry name" value="FAO_M"/>
    <property type="match status" value="1"/>
</dbReference>
<dbReference type="InterPro" id="IPR028896">
    <property type="entry name" value="GcvT/YgfZ/DmdA"/>
</dbReference>
<feature type="domain" description="GCVT N-terminal" evidence="4">
    <location>
        <begin position="425"/>
        <end position="701"/>
    </location>
</feature>
<dbReference type="SUPFAM" id="SSF101790">
    <property type="entry name" value="Aminomethyltransferase beta-barrel domain"/>
    <property type="match status" value="1"/>
</dbReference>
<dbReference type="SUPFAM" id="SSF51905">
    <property type="entry name" value="FAD/NAD(P)-binding domain"/>
    <property type="match status" value="1"/>
</dbReference>
<keyword evidence="8" id="KW-1185">Reference proteome</keyword>
<evidence type="ECO:0000259" key="4">
    <source>
        <dbReference type="Pfam" id="PF01571"/>
    </source>
</evidence>
<evidence type="ECO:0000256" key="1">
    <source>
        <dbReference type="ARBA" id="ARBA00008609"/>
    </source>
</evidence>
<dbReference type="FunFam" id="2.40.30.110:FF:000008">
    <property type="entry name" value="Sarcosine dehydrogenase"/>
    <property type="match status" value="1"/>
</dbReference>
<protein>
    <submittedName>
        <fullName evidence="7">FAD-dependent oxidoreductase</fullName>
    </submittedName>
</protein>
<organism evidence="7 8">
    <name type="scientific">Rhodovibrio salinarum</name>
    <dbReference type="NCBI Taxonomy" id="1087"/>
    <lineage>
        <taxon>Bacteria</taxon>
        <taxon>Pseudomonadati</taxon>
        <taxon>Pseudomonadota</taxon>
        <taxon>Alphaproteobacteria</taxon>
        <taxon>Rhodospirillales</taxon>
        <taxon>Rhodovibrionaceae</taxon>
        <taxon>Rhodovibrio</taxon>
    </lineage>
</organism>
<dbReference type="PANTHER" id="PTHR43757:SF11">
    <property type="entry name" value="SARCOSINE DEHYDROGENASE"/>
    <property type="match status" value="1"/>
</dbReference>
<dbReference type="Gene3D" id="3.50.50.60">
    <property type="entry name" value="FAD/NAD(P)-binding domain"/>
    <property type="match status" value="1"/>
</dbReference>
<evidence type="ECO:0000313" key="8">
    <source>
        <dbReference type="Proteomes" id="UP000778970"/>
    </source>
</evidence>
<reference evidence="7" key="2">
    <citation type="journal article" date="2020" name="Microorganisms">
        <title>Osmotic Adaptation and Compatible Solute Biosynthesis of Phototrophic Bacteria as Revealed from Genome Analyses.</title>
        <authorList>
            <person name="Imhoff J.F."/>
            <person name="Rahn T."/>
            <person name="Kunzel S."/>
            <person name="Keller A."/>
            <person name="Neulinger S.C."/>
        </authorList>
    </citation>
    <scope>NUCLEOTIDE SEQUENCE</scope>
    <source>
        <strain evidence="7">DSM 9154</strain>
    </source>
</reference>
<dbReference type="Gene3D" id="2.40.30.110">
    <property type="entry name" value="Aminomethyltransferase beta-barrel domains"/>
    <property type="match status" value="1"/>
</dbReference>
<dbReference type="InterPro" id="IPR006222">
    <property type="entry name" value="GCVT_N"/>
</dbReference>